<reference evidence="2 3" key="1">
    <citation type="submission" date="2019-03" db="EMBL/GenBank/DDBJ databases">
        <title>Genomic Encyclopedia of Type Strains, Phase IV (KMG-IV): sequencing the most valuable type-strain genomes for metagenomic binning, comparative biology and taxonomic classification.</title>
        <authorList>
            <person name="Goeker M."/>
        </authorList>
    </citation>
    <scope>NUCLEOTIDE SEQUENCE [LARGE SCALE GENOMIC DNA]</scope>
    <source>
        <strain evidence="2 3">DSM 102852</strain>
    </source>
</reference>
<evidence type="ECO:0000256" key="1">
    <source>
        <dbReference type="SAM" id="SignalP"/>
    </source>
</evidence>
<feature type="chain" id="PRO_5020680807" evidence="1">
    <location>
        <begin position="25"/>
        <end position="200"/>
    </location>
</feature>
<keyword evidence="3" id="KW-1185">Reference proteome</keyword>
<feature type="signal peptide" evidence="1">
    <location>
        <begin position="1"/>
        <end position="24"/>
    </location>
</feature>
<keyword evidence="1" id="KW-0732">Signal</keyword>
<dbReference type="EMBL" id="SNZE01000039">
    <property type="protein sequence ID" value="TDR27778.1"/>
    <property type="molecule type" value="Genomic_DNA"/>
</dbReference>
<sequence>MKFSKPFLIASLLLGSMASNVAHADILKLEQAKESFDKPYIEFAKDWMKESVVEKGFGILGAMIGMNALNLNYDDQIKRTFEYPGRDAADRAMTTFTAYCEHYTGQVVRMKDEAYCLNNDTVRAYMTWYFQTEPHDKIAFMHKDGKSAQARYNHITHLSPGDTIKTKYGTGLVVETKSGGLINFQPVNGPTRWITASDIN</sequence>
<dbReference type="OrthoDB" id="9155960at2"/>
<dbReference type="AlphaFoldDB" id="A0A4R6Y5A4"/>
<proteinExistence type="predicted"/>
<name>A0A4R6Y5A4_9BURK</name>
<dbReference type="RefSeq" id="WP_133621569.1">
    <property type="nucleotide sequence ID" value="NZ_SNZE01000039.1"/>
</dbReference>
<gene>
    <name evidence="2" type="ORF">DFR44_1396</name>
</gene>
<organism evidence="2 3">
    <name type="scientific">Hydromonas duriensis</name>
    <dbReference type="NCBI Taxonomy" id="1527608"/>
    <lineage>
        <taxon>Bacteria</taxon>
        <taxon>Pseudomonadati</taxon>
        <taxon>Pseudomonadota</taxon>
        <taxon>Betaproteobacteria</taxon>
        <taxon>Burkholderiales</taxon>
        <taxon>Burkholderiaceae</taxon>
        <taxon>Hydromonas</taxon>
    </lineage>
</organism>
<evidence type="ECO:0000313" key="2">
    <source>
        <dbReference type="EMBL" id="TDR27778.1"/>
    </source>
</evidence>
<protein>
    <submittedName>
        <fullName evidence="2">Uncharacterized protein</fullName>
    </submittedName>
</protein>
<accession>A0A4R6Y5A4</accession>
<dbReference type="Proteomes" id="UP000294480">
    <property type="component" value="Unassembled WGS sequence"/>
</dbReference>
<evidence type="ECO:0000313" key="3">
    <source>
        <dbReference type="Proteomes" id="UP000294480"/>
    </source>
</evidence>
<comment type="caution">
    <text evidence="2">The sequence shown here is derived from an EMBL/GenBank/DDBJ whole genome shotgun (WGS) entry which is preliminary data.</text>
</comment>